<name>A0AAN9ERZ2_CROPI</name>
<evidence type="ECO:0000256" key="1">
    <source>
        <dbReference type="SAM" id="MobiDB-lite"/>
    </source>
</evidence>
<feature type="region of interest" description="Disordered" evidence="1">
    <location>
        <begin position="360"/>
        <end position="382"/>
    </location>
</feature>
<dbReference type="InterPro" id="IPR052225">
    <property type="entry name" value="Ser/Arg_repetitive_matrix"/>
</dbReference>
<dbReference type="GO" id="GO:0003723">
    <property type="term" value="F:RNA binding"/>
    <property type="evidence" value="ECO:0007669"/>
    <property type="project" value="TreeGrafter"/>
</dbReference>
<dbReference type="GO" id="GO:0048024">
    <property type="term" value="P:regulation of mRNA splicing, via spliceosome"/>
    <property type="evidence" value="ECO:0007669"/>
    <property type="project" value="TreeGrafter"/>
</dbReference>
<feature type="region of interest" description="Disordered" evidence="1">
    <location>
        <begin position="31"/>
        <end position="169"/>
    </location>
</feature>
<keyword evidence="3" id="KW-1185">Reference proteome</keyword>
<dbReference type="AlphaFoldDB" id="A0AAN9ERZ2"/>
<feature type="compositionally biased region" description="Low complexity" evidence="1">
    <location>
        <begin position="73"/>
        <end position="91"/>
    </location>
</feature>
<dbReference type="GO" id="GO:0005681">
    <property type="term" value="C:spliceosomal complex"/>
    <property type="evidence" value="ECO:0007669"/>
    <property type="project" value="TreeGrafter"/>
</dbReference>
<accession>A0AAN9ERZ2</accession>
<dbReference type="EMBL" id="JAYWIO010000005">
    <property type="protein sequence ID" value="KAK7261515.1"/>
    <property type="molecule type" value="Genomic_DNA"/>
</dbReference>
<feature type="compositionally biased region" description="Basic and acidic residues" evidence="1">
    <location>
        <begin position="367"/>
        <end position="377"/>
    </location>
</feature>
<feature type="region of interest" description="Disordered" evidence="1">
    <location>
        <begin position="265"/>
        <end position="342"/>
    </location>
</feature>
<protein>
    <submittedName>
        <fullName evidence="2">Uncharacterized protein</fullName>
    </submittedName>
</protein>
<feature type="compositionally biased region" description="Basic and acidic residues" evidence="1">
    <location>
        <begin position="320"/>
        <end position="340"/>
    </location>
</feature>
<evidence type="ECO:0000313" key="2">
    <source>
        <dbReference type="EMBL" id="KAK7261515.1"/>
    </source>
</evidence>
<gene>
    <name evidence="2" type="ORF">RIF29_27829</name>
</gene>
<reference evidence="2 3" key="1">
    <citation type="submission" date="2024-01" db="EMBL/GenBank/DDBJ databases">
        <title>The genomes of 5 underutilized Papilionoideae crops provide insights into root nodulation and disease resistanc.</title>
        <authorList>
            <person name="Yuan L."/>
        </authorList>
    </citation>
    <scope>NUCLEOTIDE SEQUENCE [LARGE SCALE GENOMIC DNA]</scope>
    <source>
        <strain evidence="2">ZHUSHIDOU_FW_LH</strain>
        <tissue evidence="2">Leaf</tissue>
    </source>
</reference>
<comment type="caution">
    <text evidence="2">The sequence shown here is derived from an EMBL/GenBank/DDBJ whole genome shotgun (WGS) entry which is preliminary data.</text>
</comment>
<feature type="compositionally biased region" description="Polar residues" evidence="1">
    <location>
        <begin position="294"/>
        <end position="304"/>
    </location>
</feature>
<dbReference type="PANTHER" id="PTHR23148:SF0">
    <property type="entry name" value="SERINE_ARGININE REPETITIVE MATRIX PROTEIN 1"/>
    <property type="match status" value="1"/>
</dbReference>
<feature type="compositionally biased region" description="Basic and acidic residues" evidence="1">
    <location>
        <begin position="33"/>
        <end position="48"/>
    </location>
</feature>
<dbReference type="Proteomes" id="UP001372338">
    <property type="component" value="Unassembled WGS sequence"/>
</dbReference>
<feature type="compositionally biased region" description="Basic and acidic residues" evidence="1">
    <location>
        <begin position="413"/>
        <end position="437"/>
    </location>
</feature>
<feature type="compositionally biased region" description="Basic residues" evidence="1">
    <location>
        <begin position="108"/>
        <end position="149"/>
    </location>
</feature>
<organism evidence="2 3">
    <name type="scientific">Crotalaria pallida</name>
    <name type="common">Smooth rattlebox</name>
    <name type="synonym">Crotalaria striata</name>
    <dbReference type="NCBI Taxonomy" id="3830"/>
    <lineage>
        <taxon>Eukaryota</taxon>
        <taxon>Viridiplantae</taxon>
        <taxon>Streptophyta</taxon>
        <taxon>Embryophyta</taxon>
        <taxon>Tracheophyta</taxon>
        <taxon>Spermatophyta</taxon>
        <taxon>Magnoliopsida</taxon>
        <taxon>eudicotyledons</taxon>
        <taxon>Gunneridae</taxon>
        <taxon>Pentapetalae</taxon>
        <taxon>rosids</taxon>
        <taxon>fabids</taxon>
        <taxon>Fabales</taxon>
        <taxon>Fabaceae</taxon>
        <taxon>Papilionoideae</taxon>
        <taxon>50 kb inversion clade</taxon>
        <taxon>genistoids sensu lato</taxon>
        <taxon>core genistoids</taxon>
        <taxon>Crotalarieae</taxon>
        <taxon>Crotalaria</taxon>
    </lineage>
</organism>
<proteinExistence type="predicted"/>
<sequence>MDFSFPPSHLPHIYDIGYDSAILLFNGRHRSRNSPETRRHTLSSERTPRCPQRRSVSSHLRHSPWRSPPRKGQSYSRQRSRSNSNYRSPSPVRRRMHSPFRHSSPSFRQRRTPSPVRRRRSPSPGRRHRSPSPARRRRSPSAWRRRSPVIRHMSPSPLRRRSPSWNSQSPISADAYVAEHQKDCYLRIMSPLALCCLYREIGIQGLHTINHKIHDPCLGSLQFDRYLLKHEIGPTVNIEEKDSAAKFHLLEFSPKRGAGHLASEYHGYDDNIDRSKKGGEIKCNESSGKRDETPAQQKSPMTKESFSHERARESYGIAIKKPDDKDHSHSNHAKDTDLLGKSDTTQSLARKVACVNQSDSIVSGSEESGKHRMEGKDRRKHKNFERKFVTSEEDYSDDFELENRKEAKRRKREERELRKEEKRQRRNDRQLRREERRAEKLKTKIKSDVYISGVDEAERIDYHLSDNEETLLEQKKLEIELRNKALESLIAKRGMNH</sequence>
<feature type="compositionally biased region" description="Basic and acidic residues" evidence="1">
    <location>
        <begin position="266"/>
        <end position="293"/>
    </location>
</feature>
<feature type="region of interest" description="Disordered" evidence="1">
    <location>
        <begin position="394"/>
        <end position="437"/>
    </location>
</feature>
<evidence type="ECO:0000313" key="3">
    <source>
        <dbReference type="Proteomes" id="UP001372338"/>
    </source>
</evidence>
<dbReference type="PANTHER" id="PTHR23148">
    <property type="entry name" value="SERINE/ARGININE REGULATED NUCLEAR MATRIX PROTEIN"/>
    <property type="match status" value="1"/>
</dbReference>